<dbReference type="AlphaFoldDB" id="R9NYR5"/>
<name>R9NYR5_PSEHS</name>
<protein>
    <submittedName>
        <fullName evidence="1">Uncharacterized protein</fullName>
    </submittedName>
</protein>
<evidence type="ECO:0000313" key="2">
    <source>
        <dbReference type="Proteomes" id="UP000014071"/>
    </source>
</evidence>
<accession>R9NYR5</accession>
<gene>
    <name evidence="1" type="ORF">PHSY_001420</name>
</gene>
<dbReference type="Proteomes" id="UP000014071">
    <property type="component" value="Unassembled WGS sequence"/>
</dbReference>
<dbReference type="EMBL" id="DF238778">
    <property type="protein sequence ID" value="GAC93854.1"/>
    <property type="molecule type" value="Genomic_DNA"/>
</dbReference>
<dbReference type="HOGENOM" id="CLU_2360647_0_0_1"/>
<evidence type="ECO:0000313" key="1">
    <source>
        <dbReference type="EMBL" id="GAC93854.1"/>
    </source>
</evidence>
<keyword evidence="2" id="KW-1185">Reference proteome</keyword>
<dbReference type="RefSeq" id="XP_012187441.1">
    <property type="nucleotide sequence ID" value="XM_012332051.1"/>
</dbReference>
<organism evidence="1 2">
    <name type="scientific">Pseudozyma hubeiensis (strain SY62)</name>
    <name type="common">Yeast</name>
    <dbReference type="NCBI Taxonomy" id="1305764"/>
    <lineage>
        <taxon>Eukaryota</taxon>
        <taxon>Fungi</taxon>
        <taxon>Dikarya</taxon>
        <taxon>Basidiomycota</taxon>
        <taxon>Ustilaginomycotina</taxon>
        <taxon>Ustilaginomycetes</taxon>
        <taxon>Ustilaginales</taxon>
        <taxon>Ustilaginaceae</taxon>
        <taxon>Pseudozyma</taxon>
    </lineage>
</organism>
<sequence>MIFVGSGQNHSEMFLCRCCAFAVPGRLQNAAFVCSIQSRWSGSNRIPAIARPRFVAKTLYQSTPWVCISSAFLAGSDIAMDFVVPTFARSDTRHWS</sequence>
<dbReference type="GeneID" id="24106720"/>
<reference evidence="2" key="1">
    <citation type="journal article" date="2013" name="Genome Announc.">
        <title>Draft genome sequence of the basidiomycetous yeast-like fungus Pseudozyma hubeiensis SY62, which produces an abundant amount of the biosurfactant mannosylerythritol lipids.</title>
        <authorList>
            <person name="Konishi M."/>
            <person name="Hatada Y."/>
            <person name="Horiuchi J."/>
        </authorList>
    </citation>
    <scope>NUCLEOTIDE SEQUENCE [LARGE SCALE GENOMIC DNA]</scope>
    <source>
        <strain evidence="2">SY62</strain>
    </source>
</reference>
<proteinExistence type="predicted"/>